<dbReference type="InterPro" id="IPR043502">
    <property type="entry name" value="DNA/RNA_pol_sf"/>
</dbReference>
<feature type="domain" description="Reverse transcriptase" evidence="1">
    <location>
        <begin position="45"/>
        <end position="144"/>
    </location>
</feature>
<gene>
    <name evidence="2" type="ORF">EZS28_042528</name>
</gene>
<accession>A0A5J4TUK1</accession>
<protein>
    <recommendedName>
        <fullName evidence="1">Reverse transcriptase domain-containing protein</fullName>
    </recommendedName>
</protein>
<proteinExistence type="predicted"/>
<dbReference type="Gene3D" id="3.10.10.10">
    <property type="entry name" value="HIV Type 1 Reverse Transcriptase, subunit A, domain 1"/>
    <property type="match status" value="1"/>
</dbReference>
<dbReference type="InterPro" id="IPR051320">
    <property type="entry name" value="Viral_Replic_Matur_Polypro"/>
</dbReference>
<comment type="caution">
    <text evidence="2">The sequence shown here is derived from an EMBL/GenBank/DDBJ whole genome shotgun (WGS) entry which is preliminary data.</text>
</comment>
<dbReference type="Gene3D" id="3.30.70.270">
    <property type="match status" value="1"/>
</dbReference>
<dbReference type="AlphaFoldDB" id="A0A5J4TUK1"/>
<dbReference type="Pfam" id="PF00078">
    <property type="entry name" value="RVT_1"/>
    <property type="match status" value="1"/>
</dbReference>
<sequence>MKFRGTEEDSKEGKIKFEEEQKENIVLSIRKEQTKWNNPTFMIKNAKEKRIKILDAKALNMEIADFHFKMHDSNKVKQTIRLGDWGTSLDLSPAYHYLVVQTESQPHLAFEFQNNHYTQRAMPFGTKHSPIYFITAMKSIMQQI</sequence>
<name>A0A5J4TUK1_9EUKA</name>
<dbReference type="EMBL" id="SNRW01024857">
    <property type="protein sequence ID" value="KAA6361944.1"/>
    <property type="molecule type" value="Genomic_DNA"/>
</dbReference>
<dbReference type="InterPro" id="IPR000477">
    <property type="entry name" value="RT_dom"/>
</dbReference>
<evidence type="ECO:0000313" key="3">
    <source>
        <dbReference type="Proteomes" id="UP000324800"/>
    </source>
</evidence>
<evidence type="ECO:0000313" key="2">
    <source>
        <dbReference type="EMBL" id="KAA6361944.1"/>
    </source>
</evidence>
<reference evidence="2 3" key="1">
    <citation type="submission" date="2019-03" db="EMBL/GenBank/DDBJ databases">
        <title>Single cell metagenomics reveals metabolic interactions within the superorganism composed of flagellate Streblomastix strix and complex community of Bacteroidetes bacteria on its surface.</title>
        <authorList>
            <person name="Treitli S.C."/>
            <person name="Kolisko M."/>
            <person name="Husnik F."/>
            <person name="Keeling P."/>
            <person name="Hampl V."/>
        </authorList>
    </citation>
    <scope>NUCLEOTIDE SEQUENCE [LARGE SCALE GENOMIC DNA]</scope>
    <source>
        <strain evidence="2">ST1C</strain>
    </source>
</reference>
<dbReference type="Proteomes" id="UP000324800">
    <property type="component" value="Unassembled WGS sequence"/>
</dbReference>
<evidence type="ECO:0000259" key="1">
    <source>
        <dbReference type="Pfam" id="PF00078"/>
    </source>
</evidence>
<organism evidence="2 3">
    <name type="scientific">Streblomastix strix</name>
    <dbReference type="NCBI Taxonomy" id="222440"/>
    <lineage>
        <taxon>Eukaryota</taxon>
        <taxon>Metamonada</taxon>
        <taxon>Preaxostyla</taxon>
        <taxon>Oxymonadida</taxon>
        <taxon>Streblomastigidae</taxon>
        <taxon>Streblomastix</taxon>
    </lineage>
</organism>
<dbReference type="PANTHER" id="PTHR33064:SF37">
    <property type="entry name" value="RIBONUCLEASE H"/>
    <property type="match status" value="1"/>
</dbReference>
<dbReference type="InterPro" id="IPR043128">
    <property type="entry name" value="Rev_trsase/Diguanyl_cyclase"/>
</dbReference>
<dbReference type="PANTHER" id="PTHR33064">
    <property type="entry name" value="POL PROTEIN"/>
    <property type="match status" value="1"/>
</dbReference>
<dbReference type="SUPFAM" id="SSF56672">
    <property type="entry name" value="DNA/RNA polymerases"/>
    <property type="match status" value="1"/>
</dbReference>